<gene>
    <name evidence="2" type="primary">HFM1</name>
    <name evidence="2" type="ORF">CM83_25395</name>
</gene>
<keyword evidence="2" id="KW-0378">Hydrolase</keyword>
<dbReference type="InterPro" id="IPR011545">
    <property type="entry name" value="DEAD/DEAH_box_helicase_dom"/>
</dbReference>
<dbReference type="Pfam" id="PF00270">
    <property type="entry name" value="DEAD"/>
    <property type="match status" value="1"/>
</dbReference>
<sequence>MESFNKVAKPIYSTNSGNGEAVVKTKRSKDNAKIPLRRVNELHSSVVVSSPTGSGKTVLFELAIVRLIETCSNQESLNLGGIKIVYLAPVKALCSERYSDWTSKFRSLGIRTAEVTGDSTDLVDLKTIENLDLILTTPEKWDSMTRRWKDHAGLVQLIKLFLIDEVHLLNEERRGPTLEAVVSRMKAVEATLKQSGNESQVRFVAVSATIPNISDVA</sequence>
<keyword evidence="2" id="KW-0547">Nucleotide-binding</keyword>
<dbReference type="SUPFAM" id="SSF52540">
    <property type="entry name" value="P-loop containing nucleoside triphosphate hydrolases"/>
    <property type="match status" value="1"/>
</dbReference>
<reference evidence="2" key="1">
    <citation type="journal article" date="2014" name="PLoS ONE">
        <title>Transcriptome-Based Identification of ABC Transporters in the Western Tarnished Plant Bug Lygus hesperus.</title>
        <authorList>
            <person name="Hull J.J."/>
            <person name="Chaney K."/>
            <person name="Geib S.M."/>
            <person name="Fabrick J.A."/>
            <person name="Brent C.S."/>
            <person name="Walsh D."/>
            <person name="Lavine L.C."/>
        </authorList>
    </citation>
    <scope>NUCLEOTIDE SEQUENCE</scope>
</reference>
<dbReference type="GO" id="GO:0005524">
    <property type="term" value="F:ATP binding"/>
    <property type="evidence" value="ECO:0007669"/>
    <property type="project" value="InterPro"/>
</dbReference>
<dbReference type="AlphaFoldDB" id="A0A0A9XP94"/>
<dbReference type="InterPro" id="IPR014001">
    <property type="entry name" value="Helicase_ATP-bd"/>
</dbReference>
<dbReference type="PANTHER" id="PTHR47835">
    <property type="entry name" value="HFM1, ATP DEPENDENT DNA HELICASE HOMOLOG"/>
    <property type="match status" value="1"/>
</dbReference>
<dbReference type="InterPro" id="IPR052247">
    <property type="entry name" value="Meiotic_Crossover_Helicase"/>
</dbReference>
<dbReference type="Gene3D" id="3.40.50.300">
    <property type="entry name" value="P-loop containing nucleotide triphosphate hydrolases"/>
    <property type="match status" value="1"/>
</dbReference>
<dbReference type="GO" id="GO:0003676">
    <property type="term" value="F:nucleic acid binding"/>
    <property type="evidence" value="ECO:0007669"/>
    <property type="project" value="InterPro"/>
</dbReference>
<dbReference type="PANTHER" id="PTHR47835:SF3">
    <property type="entry name" value="HELICASE FOR MEIOSIS 1"/>
    <property type="match status" value="1"/>
</dbReference>
<dbReference type="PROSITE" id="PS51192">
    <property type="entry name" value="HELICASE_ATP_BIND_1"/>
    <property type="match status" value="1"/>
</dbReference>
<accession>A0A0A9XP94</accession>
<feature type="non-terminal residue" evidence="2">
    <location>
        <position position="217"/>
    </location>
</feature>
<protein>
    <submittedName>
        <fullName evidence="2">Putative ATP-dependent DNA helicase HFM1</fullName>
    </submittedName>
</protein>
<dbReference type="InterPro" id="IPR027417">
    <property type="entry name" value="P-loop_NTPase"/>
</dbReference>
<keyword evidence="2" id="KW-0347">Helicase</keyword>
<organism evidence="2">
    <name type="scientific">Lygus hesperus</name>
    <name type="common">Western plant bug</name>
    <dbReference type="NCBI Taxonomy" id="30085"/>
    <lineage>
        <taxon>Eukaryota</taxon>
        <taxon>Metazoa</taxon>
        <taxon>Ecdysozoa</taxon>
        <taxon>Arthropoda</taxon>
        <taxon>Hexapoda</taxon>
        <taxon>Insecta</taxon>
        <taxon>Pterygota</taxon>
        <taxon>Neoptera</taxon>
        <taxon>Paraneoptera</taxon>
        <taxon>Hemiptera</taxon>
        <taxon>Heteroptera</taxon>
        <taxon>Panheteroptera</taxon>
        <taxon>Cimicomorpha</taxon>
        <taxon>Miridae</taxon>
        <taxon>Mirini</taxon>
        <taxon>Lygus</taxon>
    </lineage>
</organism>
<keyword evidence="2" id="KW-0067">ATP-binding</keyword>
<proteinExistence type="predicted"/>
<dbReference type="GO" id="GO:0043138">
    <property type="term" value="F:3'-5' DNA helicase activity"/>
    <property type="evidence" value="ECO:0007669"/>
    <property type="project" value="UniProtKB-EC"/>
</dbReference>
<name>A0A0A9XP94_LYGHE</name>
<dbReference type="GO" id="GO:0016787">
    <property type="term" value="F:hydrolase activity"/>
    <property type="evidence" value="ECO:0007669"/>
    <property type="project" value="UniProtKB-KW"/>
</dbReference>
<evidence type="ECO:0000313" key="2">
    <source>
        <dbReference type="EMBL" id="JAG21794.1"/>
    </source>
</evidence>
<feature type="domain" description="Helicase ATP-binding" evidence="1">
    <location>
        <begin position="37"/>
        <end position="217"/>
    </location>
</feature>
<reference evidence="2" key="2">
    <citation type="submission" date="2014-07" db="EMBL/GenBank/DDBJ databases">
        <authorList>
            <person name="Hull J."/>
        </authorList>
    </citation>
    <scope>NUCLEOTIDE SEQUENCE</scope>
</reference>
<dbReference type="SMART" id="SM00487">
    <property type="entry name" value="DEXDc"/>
    <property type="match status" value="1"/>
</dbReference>
<dbReference type="EMBL" id="GBHO01021810">
    <property type="protein sequence ID" value="JAG21794.1"/>
    <property type="molecule type" value="Transcribed_RNA"/>
</dbReference>
<evidence type="ECO:0000259" key="1">
    <source>
        <dbReference type="PROSITE" id="PS51192"/>
    </source>
</evidence>